<organism evidence="1">
    <name type="scientific">Hexamita inflata</name>
    <dbReference type="NCBI Taxonomy" id="28002"/>
    <lineage>
        <taxon>Eukaryota</taxon>
        <taxon>Metamonada</taxon>
        <taxon>Diplomonadida</taxon>
        <taxon>Hexamitidae</taxon>
        <taxon>Hexamitinae</taxon>
        <taxon>Hexamita</taxon>
    </lineage>
</organism>
<protein>
    <submittedName>
        <fullName evidence="2">Hypothetical_protein</fullName>
    </submittedName>
</protein>
<reference evidence="2 3" key="2">
    <citation type="submission" date="2024-07" db="EMBL/GenBank/DDBJ databases">
        <authorList>
            <person name="Akdeniz Z."/>
        </authorList>
    </citation>
    <scope>NUCLEOTIDE SEQUENCE [LARGE SCALE GENOMIC DNA]</scope>
</reference>
<dbReference type="EMBL" id="CAXDID020000272">
    <property type="protein sequence ID" value="CAL6068327.1"/>
    <property type="molecule type" value="Genomic_DNA"/>
</dbReference>
<evidence type="ECO:0000313" key="3">
    <source>
        <dbReference type="Proteomes" id="UP001642409"/>
    </source>
</evidence>
<evidence type="ECO:0000313" key="2">
    <source>
        <dbReference type="EMBL" id="CAL6068327.1"/>
    </source>
</evidence>
<reference evidence="1" key="1">
    <citation type="submission" date="2023-06" db="EMBL/GenBank/DDBJ databases">
        <authorList>
            <person name="Kurt Z."/>
        </authorList>
    </citation>
    <scope>NUCLEOTIDE SEQUENCE</scope>
</reference>
<accession>A0AA86PV94</accession>
<keyword evidence="3" id="KW-1185">Reference proteome</keyword>
<dbReference type="AlphaFoldDB" id="A0AA86PV94"/>
<gene>
    <name evidence="1" type="ORF">HINF_LOCUS34236</name>
    <name evidence="2" type="ORF">HINF_LOCUS53448</name>
</gene>
<evidence type="ECO:0000313" key="1">
    <source>
        <dbReference type="EMBL" id="CAI9946591.1"/>
    </source>
</evidence>
<dbReference type="Proteomes" id="UP001642409">
    <property type="component" value="Unassembled WGS sequence"/>
</dbReference>
<dbReference type="EMBL" id="CATOUU010000763">
    <property type="protein sequence ID" value="CAI9946591.1"/>
    <property type="molecule type" value="Genomic_DNA"/>
</dbReference>
<proteinExistence type="predicted"/>
<comment type="caution">
    <text evidence="1">The sequence shown here is derived from an EMBL/GenBank/DDBJ whole genome shotgun (WGS) entry which is preliminary data.</text>
</comment>
<sequence>MISTRLCNSLSLNAKRRSSLSLQRVRDSQMNHIFVFYATQSRGVQKNWNFVDKLFSHLYQPIVTRLLSIRREYWFQTYEFGNVYKQYDVSQNLIKFIHSQFKFDKILSRTGFVIRKQLQYHALYKTCTFNLKAKISEPFSSD</sequence>
<name>A0AA86PV94_9EUKA</name>